<dbReference type="InterPro" id="IPR005828">
    <property type="entry name" value="MFS_sugar_transport-like"/>
</dbReference>
<feature type="transmembrane region" description="Helical" evidence="6">
    <location>
        <begin position="350"/>
        <end position="372"/>
    </location>
</feature>
<evidence type="ECO:0000313" key="8">
    <source>
        <dbReference type="EMBL" id="KAJ8021309.1"/>
    </source>
</evidence>
<organism evidence="8 9">
    <name type="scientific">Holothuria leucospilota</name>
    <name type="common">Black long sea cucumber</name>
    <name type="synonym">Mertensiothuria leucospilota</name>
    <dbReference type="NCBI Taxonomy" id="206669"/>
    <lineage>
        <taxon>Eukaryota</taxon>
        <taxon>Metazoa</taxon>
        <taxon>Echinodermata</taxon>
        <taxon>Eleutherozoa</taxon>
        <taxon>Echinozoa</taxon>
        <taxon>Holothuroidea</taxon>
        <taxon>Aspidochirotacea</taxon>
        <taxon>Aspidochirotida</taxon>
        <taxon>Holothuriidae</taxon>
        <taxon>Holothuria</taxon>
    </lineage>
</organism>
<dbReference type="OrthoDB" id="2544694at2759"/>
<dbReference type="AlphaFoldDB" id="A0A9Q0YG21"/>
<feature type="compositionally biased region" description="Basic and acidic residues" evidence="5">
    <location>
        <begin position="541"/>
        <end position="554"/>
    </location>
</feature>
<feature type="transmembrane region" description="Helical" evidence="6">
    <location>
        <begin position="438"/>
        <end position="459"/>
    </location>
</feature>
<feature type="transmembrane region" description="Helical" evidence="6">
    <location>
        <begin position="151"/>
        <end position="170"/>
    </location>
</feature>
<feature type="transmembrane region" description="Helical" evidence="6">
    <location>
        <begin position="412"/>
        <end position="432"/>
    </location>
</feature>
<dbReference type="Gene3D" id="1.20.1250.20">
    <property type="entry name" value="MFS general substrate transporter like domains"/>
    <property type="match status" value="1"/>
</dbReference>
<keyword evidence="2 6" id="KW-0812">Transmembrane</keyword>
<dbReference type="InterPro" id="IPR020846">
    <property type="entry name" value="MFS_dom"/>
</dbReference>
<feature type="domain" description="Major facilitator superfamily (MFS) profile" evidence="7">
    <location>
        <begin position="104"/>
        <end position="523"/>
    </location>
</feature>
<gene>
    <name evidence="8" type="ORF">HOLleu_38472</name>
</gene>
<evidence type="ECO:0000256" key="5">
    <source>
        <dbReference type="SAM" id="MobiDB-lite"/>
    </source>
</evidence>
<feature type="transmembrane region" description="Helical" evidence="6">
    <location>
        <begin position="268"/>
        <end position="288"/>
    </location>
</feature>
<dbReference type="PANTHER" id="PTHR24064">
    <property type="entry name" value="SOLUTE CARRIER FAMILY 22 MEMBER"/>
    <property type="match status" value="1"/>
</dbReference>
<dbReference type="EMBL" id="JAIZAY010000021">
    <property type="protein sequence ID" value="KAJ8021309.1"/>
    <property type="molecule type" value="Genomic_DNA"/>
</dbReference>
<keyword evidence="9" id="KW-1185">Reference proteome</keyword>
<keyword evidence="3 6" id="KW-1133">Transmembrane helix</keyword>
<sequence>MDFEKVLGMVGKFGRYQKGICLLLSTPMLVGVAAIFIQVFIAGKSDHWCKITAWENDNCDGMGLSTTECAELKKTLSIPVKKDTDGEVEYEKCLKYDVDGIDLETAAAMYNGGNGSYTLETIPCNEGWEFDTTTFPSTIIMEFELVCGKAYLTNIAQSVFFAGYMVGSAVPGLTADIFGRRWTFFVCLLPIPLFSILNVFSPTMWMFIMLRFLVAVFVKGCNLANNVILGEIVSPSKRAMVVNFTWVFFALGYFFLAFVAKLITSWRILQLVVALFYLPVIILSFIFLPESPRWLVSKKRLTDAERVLKKMASFNDEEVTGNIMKSLEEIGETDDSAMKGSLKGLLRSRIGLLIVINMSFNWAVQSILYYGLSLSTSALGIDPYISFMVSGAIEIPAYILCMFLPDYFGRKAFTLGTMLLSGMSCCLTPALPFGLGRALLATAGKFFATMSFSVVYVWSAEMIPTSLRSSGLGFFSAASRVGGILVPLLLILDEVWESLPVVLFGVLGIFAGLLCLVLPETKGKPLPSTMEDTENLYRTTTKMDPKEVKAEEKA</sequence>
<dbReference type="Pfam" id="PF00083">
    <property type="entry name" value="Sugar_tr"/>
    <property type="match status" value="1"/>
</dbReference>
<evidence type="ECO:0000256" key="2">
    <source>
        <dbReference type="ARBA" id="ARBA00022692"/>
    </source>
</evidence>
<reference evidence="8" key="1">
    <citation type="submission" date="2021-10" db="EMBL/GenBank/DDBJ databases">
        <title>Tropical sea cucumber genome reveals ecological adaptation and Cuvierian tubules defense mechanism.</title>
        <authorList>
            <person name="Chen T."/>
        </authorList>
    </citation>
    <scope>NUCLEOTIDE SEQUENCE</scope>
    <source>
        <strain evidence="8">Nanhai2018</strain>
        <tissue evidence="8">Muscle</tissue>
    </source>
</reference>
<evidence type="ECO:0000256" key="1">
    <source>
        <dbReference type="ARBA" id="ARBA00004141"/>
    </source>
</evidence>
<dbReference type="GO" id="GO:0016020">
    <property type="term" value="C:membrane"/>
    <property type="evidence" value="ECO:0007669"/>
    <property type="project" value="UniProtKB-SubCell"/>
</dbReference>
<evidence type="ECO:0000256" key="6">
    <source>
        <dbReference type="SAM" id="Phobius"/>
    </source>
</evidence>
<accession>A0A9Q0YG21</accession>
<feature type="transmembrane region" description="Helical" evidence="6">
    <location>
        <begin position="241"/>
        <end position="262"/>
    </location>
</feature>
<name>A0A9Q0YG21_HOLLE</name>
<keyword evidence="4 6" id="KW-0472">Membrane</keyword>
<dbReference type="CDD" id="cd17317">
    <property type="entry name" value="MFS_SLC22"/>
    <property type="match status" value="1"/>
</dbReference>
<feature type="transmembrane region" description="Helical" evidence="6">
    <location>
        <begin position="384"/>
        <end position="405"/>
    </location>
</feature>
<evidence type="ECO:0000313" key="9">
    <source>
        <dbReference type="Proteomes" id="UP001152320"/>
    </source>
</evidence>
<evidence type="ECO:0000256" key="4">
    <source>
        <dbReference type="ARBA" id="ARBA00023136"/>
    </source>
</evidence>
<dbReference type="InterPro" id="IPR036259">
    <property type="entry name" value="MFS_trans_sf"/>
</dbReference>
<protein>
    <submittedName>
        <fullName evidence="8">Solute carrier family 22 member 13</fullName>
    </submittedName>
</protein>
<feature type="transmembrane region" description="Helical" evidence="6">
    <location>
        <begin position="498"/>
        <end position="518"/>
    </location>
</feature>
<dbReference type="GO" id="GO:0022857">
    <property type="term" value="F:transmembrane transporter activity"/>
    <property type="evidence" value="ECO:0007669"/>
    <property type="project" value="InterPro"/>
</dbReference>
<comment type="caution">
    <text evidence="8">The sequence shown here is derived from an EMBL/GenBank/DDBJ whole genome shotgun (WGS) entry which is preliminary data.</text>
</comment>
<feature type="transmembrane region" description="Helical" evidence="6">
    <location>
        <begin position="471"/>
        <end position="492"/>
    </location>
</feature>
<feature type="transmembrane region" description="Helical" evidence="6">
    <location>
        <begin position="182"/>
        <end position="200"/>
    </location>
</feature>
<comment type="subcellular location">
    <subcellularLocation>
        <location evidence="1">Membrane</location>
        <topology evidence="1">Multi-pass membrane protein</topology>
    </subcellularLocation>
</comment>
<evidence type="ECO:0000256" key="3">
    <source>
        <dbReference type="ARBA" id="ARBA00022989"/>
    </source>
</evidence>
<evidence type="ECO:0000259" key="7">
    <source>
        <dbReference type="PROSITE" id="PS50850"/>
    </source>
</evidence>
<dbReference type="Proteomes" id="UP001152320">
    <property type="component" value="Chromosome 21"/>
</dbReference>
<feature type="region of interest" description="Disordered" evidence="5">
    <location>
        <begin position="528"/>
        <end position="554"/>
    </location>
</feature>
<proteinExistence type="predicted"/>
<dbReference type="PROSITE" id="PS50850">
    <property type="entry name" value="MFS"/>
    <property type="match status" value="1"/>
</dbReference>
<feature type="transmembrane region" description="Helical" evidence="6">
    <location>
        <begin position="206"/>
        <end position="229"/>
    </location>
</feature>
<dbReference type="SUPFAM" id="SSF103473">
    <property type="entry name" value="MFS general substrate transporter"/>
    <property type="match status" value="1"/>
</dbReference>
<feature type="transmembrane region" description="Helical" evidence="6">
    <location>
        <begin position="20"/>
        <end position="41"/>
    </location>
</feature>